<feature type="domain" description="Microbial-type PARG catalytic" evidence="1">
    <location>
        <begin position="11"/>
        <end position="161"/>
    </location>
</feature>
<dbReference type="NCBIfam" id="TIGR02452">
    <property type="entry name" value="TIGR02452 family protein"/>
    <property type="match status" value="1"/>
</dbReference>
<dbReference type="PANTHER" id="PTHR35596:SF1">
    <property type="entry name" value="MICROBIAL-TYPE PARG CATALYTIC DOMAIN-CONTAINING PROTEIN"/>
    <property type="match status" value="1"/>
</dbReference>
<comment type="caution">
    <text evidence="2">The sequence shown here is derived from an EMBL/GenBank/DDBJ whole genome shotgun (WGS) entry which is preliminary data.</text>
</comment>
<dbReference type="SUPFAM" id="SSF52949">
    <property type="entry name" value="Macro domain-like"/>
    <property type="match status" value="1"/>
</dbReference>
<dbReference type="EMBL" id="JAPDPJ010000039">
    <property type="protein sequence ID" value="MCW3787929.1"/>
    <property type="molecule type" value="Genomic_DNA"/>
</dbReference>
<dbReference type="AlphaFoldDB" id="A0AAE3M6Y9"/>
<proteinExistence type="predicted"/>
<dbReference type="PANTHER" id="PTHR35596">
    <property type="entry name" value="DUF2263 DOMAIN-CONTAINING PROTEIN"/>
    <property type="match status" value="1"/>
</dbReference>
<gene>
    <name evidence="2" type="ORF">OM075_15745</name>
</gene>
<evidence type="ECO:0000259" key="1">
    <source>
        <dbReference type="Pfam" id="PF10021"/>
    </source>
</evidence>
<dbReference type="InterPro" id="IPR012664">
    <property type="entry name" value="CHP02452"/>
</dbReference>
<organism evidence="2 3">
    <name type="scientific">Plebeiibacterium sediminum</name>
    <dbReference type="NCBI Taxonomy" id="2992112"/>
    <lineage>
        <taxon>Bacteria</taxon>
        <taxon>Pseudomonadati</taxon>
        <taxon>Bacteroidota</taxon>
        <taxon>Bacteroidia</taxon>
        <taxon>Marinilabiliales</taxon>
        <taxon>Marinilabiliaceae</taxon>
        <taxon>Plebeiibacterium</taxon>
    </lineage>
</organism>
<dbReference type="PIRSF" id="PIRSF014899">
    <property type="entry name" value="UCP014899"/>
    <property type="match status" value="1"/>
</dbReference>
<protein>
    <submittedName>
        <fullName evidence="2">TIGR02452 family protein</fullName>
    </submittedName>
</protein>
<dbReference type="InterPro" id="IPR019261">
    <property type="entry name" value="PARG_cat_microbial"/>
</dbReference>
<dbReference type="Gene3D" id="3.40.220.10">
    <property type="entry name" value="Leucine Aminopeptidase, subunit E, domain 1"/>
    <property type="match status" value="1"/>
</dbReference>
<evidence type="ECO:0000313" key="3">
    <source>
        <dbReference type="Proteomes" id="UP001209229"/>
    </source>
</evidence>
<dbReference type="Pfam" id="PF10021">
    <property type="entry name" value="PARG_cat_microb"/>
    <property type="match status" value="1"/>
</dbReference>
<keyword evidence="3" id="KW-1185">Reference proteome</keyword>
<accession>A0AAE3M6Y9</accession>
<dbReference type="RefSeq" id="WP_301191493.1">
    <property type="nucleotide sequence ID" value="NZ_JAPDPJ010000039.1"/>
</dbReference>
<evidence type="ECO:0000313" key="2">
    <source>
        <dbReference type="EMBL" id="MCW3787929.1"/>
    </source>
</evidence>
<sequence>MNNREIRKQIAEDTLDILKKGFFYTSNGNQINISDLQEKAENLTKVYTPEETDRLIENLSVENIKGETEIKVKNQPTLEAVRELIAEGNKDVVCLNFASAKNPGGGFLGGSQAQEESIARATGLYNCQIKTNGYYETNRNTKTCLYTDYMIYSPFVPIIKDEEGKNLNNKEYCAIITAPAVNKGVVKNKESEKLSEVENVMKRRINKVLAISLENNHRTIVLGAWGCGVFQNEPKEIAKYFGEIIKNNFANKFNKIVFAIYSKNEKFIEPFVKEFD</sequence>
<name>A0AAE3M6Y9_9BACT</name>
<dbReference type="InterPro" id="IPR043472">
    <property type="entry name" value="Macro_dom-like"/>
</dbReference>
<dbReference type="Proteomes" id="UP001209229">
    <property type="component" value="Unassembled WGS sequence"/>
</dbReference>
<reference evidence="2" key="1">
    <citation type="submission" date="2022-10" db="EMBL/GenBank/DDBJ databases">
        <authorList>
            <person name="Yu W.X."/>
        </authorList>
    </citation>
    <scope>NUCLEOTIDE SEQUENCE</scope>
    <source>
        <strain evidence="2">AAT</strain>
    </source>
</reference>